<dbReference type="CDD" id="cd01285">
    <property type="entry name" value="nucleoside_deaminase"/>
    <property type="match status" value="1"/>
</dbReference>
<dbReference type="Pfam" id="PF00383">
    <property type="entry name" value="dCMP_cyt_deam_1"/>
    <property type="match status" value="1"/>
</dbReference>
<dbReference type="InterPro" id="IPR001214">
    <property type="entry name" value="SET_dom"/>
</dbReference>
<gene>
    <name evidence="6" type="ORF">BDQ12DRAFT_733838</name>
</gene>
<proteinExistence type="inferred from homology"/>
<feature type="domain" description="CMP/dCMP-type deaminase" evidence="5">
    <location>
        <begin position="316"/>
        <end position="475"/>
    </location>
</feature>
<evidence type="ECO:0000256" key="3">
    <source>
        <dbReference type="SAM" id="MobiDB-lite"/>
    </source>
</evidence>
<dbReference type="PANTHER" id="PTHR11079">
    <property type="entry name" value="CYTOSINE DEAMINASE FAMILY MEMBER"/>
    <property type="match status" value="1"/>
</dbReference>
<dbReference type="PANTHER" id="PTHR11079:SF156">
    <property type="entry name" value="INACTIVE TRNA-SPECIFIC ADENOSINE DEAMINASE-LIKE PROTEIN 3-RELATED"/>
    <property type="match status" value="1"/>
</dbReference>
<evidence type="ECO:0000256" key="2">
    <source>
        <dbReference type="ARBA" id="ARBA00038160"/>
    </source>
</evidence>
<dbReference type="CDD" id="cd10540">
    <property type="entry name" value="SET_SpSet7-like"/>
    <property type="match status" value="1"/>
</dbReference>
<name>A0A5C3M5M6_9AGAR</name>
<evidence type="ECO:0000256" key="1">
    <source>
        <dbReference type="ARBA" id="ARBA00022694"/>
    </source>
</evidence>
<accession>A0A5C3M5M6</accession>
<dbReference type="InterPro" id="IPR016193">
    <property type="entry name" value="Cytidine_deaminase-like"/>
</dbReference>
<reference evidence="6 7" key="1">
    <citation type="journal article" date="2019" name="Nat. Ecol. Evol.">
        <title>Megaphylogeny resolves global patterns of mushroom evolution.</title>
        <authorList>
            <person name="Varga T."/>
            <person name="Krizsan K."/>
            <person name="Foldi C."/>
            <person name="Dima B."/>
            <person name="Sanchez-Garcia M."/>
            <person name="Sanchez-Ramirez S."/>
            <person name="Szollosi G.J."/>
            <person name="Szarkandi J.G."/>
            <person name="Papp V."/>
            <person name="Albert L."/>
            <person name="Andreopoulos W."/>
            <person name="Angelini C."/>
            <person name="Antonin V."/>
            <person name="Barry K.W."/>
            <person name="Bougher N.L."/>
            <person name="Buchanan P."/>
            <person name="Buyck B."/>
            <person name="Bense V."/>
            <person name="Catcheside P."/>
            <person name="Chovatia M."/>
            <person name="Cooper J."/>
            <person name="Damon W."/>
            <person name="Desjardin D."/>
            <person name="Finy P."/>
            <person name="Geml J."/>
            <person name="Haridas S."/>
            <person name="Hughes K."/>
            <person name="Justo A."/>
            <person name="Karasinski D."/>
            <person name="Kautmanova I."/>
            <person name="Kiss B."/>
            <person name="Kocsube S."/>
            <person name="Kotiranta H."/>
            <person name="LaButti K.M."/>
            <person name="Lechner B.E."/>
            <person name="Liimatainen K."/>
            <person name="Lipzen A."/>
            <person name="Lukacs Z."/>
            <person name="Mihaltcheva S."/>
            <person name="Morgado L.N."/>
            <person name="Niskanen T."/>
            <person name="Noordeloos M.E."/>
            <person name="Ohm R.A."/>
            <person name="Ortiz-Santana B."/>
            <person name="Ovrebo C."/>
            <person name="Racz N."/>
            <person name="Riley R."/>
            <person name="Savchenko A."/>
            <person name="Shiryaev A."/>
            <person name="Soop K."/>
            <person name="Spirin V."/>
            <person name="Szebenyi C."/>
            <person name="Tomsovsky M."/>
            <person name="Tulloss R.E."/>
            <person name="Uehling J."/>
            <person name="Grigoriev I.V."/>
            <person name="Vagvolgyi C."/>
            <person name="Papp T."/>
            <person name="Martin F.M."/>
            <person name="Miettinen O."/>
            <person name="Hibbett D.S."/>
            <person name="Nagy L.G."/>
        </authorList>
    </citation>
    <scope>NUCLEOTIDE SEQUENCE [LARGE SCALE GENOMIC DNA]</scope>
    <source>
        <strain evidence="6 7">CBS 166.37</strain>
    </source>
</reference>
<keyword evidence="7" id="KW-1185">Reference proteome</keyword>
<dbReference type="Gene3D" id="3.40.140.10">
    <property type="entry name" value="Cytidine Deaminase, domain 2"/>
    <property type="match status" value="1"/>
</dbReference>
<dbReference type="Gene3D" id="2.170.270.10">
    <property type="entry name" value="SET domain"/>
    <property type="match status" value="1"/>
</dbReference>
<organism evidence="6 7">
    <name type="scientific">Crucibulum laeve</name>
    <dbReference type="NCBI Taxonomy" id="68775"/>
    <lineage>
        <taxon>Eukaryota</taxon>
        <taxon>Fungi</taxon>
        <taxon>Dikarya</taxon>
        <taxon>Basidiomycota</taxon>
        <taxon>Agaricomycotina</taxon>
        <taxon>Agaricomycetes</taxon>
        <taxon>Agaricomycetidae</taxon>
        <taxon>Agaricales</taxon>
        <taxon>Agaricineae</taxon>
        <taxon>Nidulariaceae</taxon>
        <taxon>Crucibulum</taxon>
    </lineage>
</organism>
<evidence type="ECO:0008006" key="8">
    <source>
        <dbReference type="Google" id="ProtNLM"/>
    </source>
</evidence>
<comment type="similarity">
    <text evidence="2">Belongs to the cytidine and deoxycytidylate deaminase family. ADAT3 subfamily.</text>
</comment>
<dbReference type="OrthoDB" id="3180714at2759"/>
<dbReference type="SUPFAM" id="SSF82199">
    <property type="entry name" value="SET domain"/>
    <property type="match status" value="1"/>
</dbReference>
<dbReference type="InterPro" id="IPR046341">
    <property type="entry name" value="SET_dom_sf"/>
</dbReference>
<dbReference type="InterPro" id="IPR002125">
    <property type="entry name" value="CMP_dCMP_dom"/>
</dbReference>
<dbReference type="PROSITE" id="PS51747">
    <property type="entry name" value="CYT_DCMP_DEAMINASES_2"/>
    <property type="match status" value="1"/>
</dbReference>
<dbReference type="SUPFAM" id="SSF53927">
    <property type="entry name" value="Cytidine deaminase-like"/>
    <property type="match status" value="1"/>
</dbReference>
<dbReference type="GO" id="GO:0005634">
    <property type="term" value="C:nucleus"/>
    <property type="evidence" value="ECO:0007669"/>
    <property type="project" value="TreeGrafter"/>
</dbReference>
<evidence type="ECO:0000313" key="7">
    <source>
        <dbReference type="Proteomes" id="UP000308652"/>
    </source>
</evidence>
<evidence type="ECO:0000259" key="5">
    <source>
        <dbReference type="PROSITE" id="PS51747"/>
    </source>
</evidence>
<dbReference type="Proteomes" id="UP000308652">
    <property type="component" value="Unassembled WGS sequence"/>
</dbReference>
<dbReference type="AlphaFoldDB" id="A0A5C3M5M6"/>
<dbReference type="PROSITE" id="PS50280">
    <property type="entry name" value="SET"/>
    <property type="match status" value="1"/>
</dbReference>
<keyword evidence="1" id="KW-0819">tRNA processing</keyword>
<dbReference type="GO" id="GO:0008033">
    <property type="term" value="P:tRNA processing"/>
    <property type="evidence" value="ECO:0007669"/>
    <property type="project" value="UniProtKB-KW"/>
</dbReference>
<dbReference type="GO" id="GO:0005737">
    <property type="term" value="C:cytoplasm"/>
    <property type="evidence" value="ECO:0007669"/>
    <property type="project" value="TreeGrafter"/>
</dbReference>
<dbReference type="STRING" id="68775.A0A5C3M5M6"/>
<feature type="region of interest" description="Disordered" evidence="3">
    <location>
        <begin position="395"/>
        <end position="415"/>
    </location>
</feature>
<sequence length="503" mass="55883">MASSSSSKPATPLSTSAEHLNSSVCVIKIAEGKSRGVYASRPITRNTTIEISPVLFFSKEEYENHGKYTVLDHYAFKWADGRMALALGLGSLFNHSDTPNVSFTLDSTTDSIRYTTVSDVNTGDELQIFYGHKLWFSPVDEMQHITIDTRIEDGWGGLSAVIEDTESDCEGPFLDGNPDEIIPDEDLPFTRFKLPPEEEEPGSIRTVQAWVVDIPDPRHITTMLKWLKKNGLETPDLGHLKRIRKHGDTTTFLLTTAPDPPSLPEELNLPQPVQTPVPNSSALTQPSLHLKSALWPTVYTPRRKGESEGWSRGKVRWAWQAMKTTVEAAINARRDGELPIAAHIPPPYESLVDLNQRAFTACDTRRSTNHPLRHAAINAIRCMADYRASADLLRRASPSKSMGPESSFDSARDESQNGTNYLLTSRTFFITHEPCIMCSMALLHSRVKEVVYLYPMTKTGGCGGSACLPTLNGVNHRFGICTWNEEKAPVVRDVPHIDPTIDV</sequence>
<dbReference type="EMBL" id="ML213596">
    <property type="protein sequence ID" value="TFK40622.1"/>
    <property type="molecule type" value="Genomic_DNA"/>
</dbReference>
<protein>
    <recommendedName>
        <fullName evidence="8">SET domain-containing protein</fullName>
    </recommendedName>
</protein>
<evidence type="ECO:0000313" key="6">
    <source>
        <dbReference type="EMBL" id="TFK40622.1"/>
    </source>
</evidence>
<dbReference type="Pfam" id="PF00856">
    <property type="entry name" value="SET"/>
    <property type="match status" value="1"/>
</dbReference>
<feature type="domain" description="SET" evidence="4">
    <location>
        <begin position="22"/>
        <end position="131"/>
    </location>
</feature>
<dbReference type="GO" id="GO:0052717">
    <property type="term" value="F:tRNA-specific adenosine-34 deaminase activity"/>
    <property type="evidence" value="ECO:0007669"/>
    <property type="project" value="TreeGrafter"/>
</dbReference>
<evidence type="ECO:0000259" key="4">
    <source>
        <dbReference type="PROSITE" id="PS50280"/>
    </source>
</evidence>